<dbReference type="OrthoDB" id="5985073at2759"/>
<feature type="non-terminal residue" evidence="1">
    <location>
        <position position="1"/>
    </location>
</feature>
<reference evidence="1 2" key="1">
    <citation type="submission" date="2016-07" db="EMBL/GenBank/DDBJ databases">
        <title>Pervasive Adenine N6-methylation of Active Genes in Fungi.</title>
        <authorList>
            <consortium name="DOE Joint Genome Institute"/>
            <person name="Mondo S.J."/>
            <person name="Dannebaum R.O."/>
            <person name="Kuo R.C."/>
            <person name="Labutti K."/>
            <person name="Haridas S."/>
            <person name="Kuo A."/>
            <person name="Salamov A."/>
            <person name="Ahrendt S.R."/>
            <person name="Lipzen A."/>
            <person name="Sullivan W."/>
            <person name="Andreopoulos W.B."/>
            <person name="Clum A."/>
            <person name="Lindquist E."/>
            <person name="Daum C."/>
            <person name="Ramamoorthy G.K."/>
            <person name="Gryganskyi A."/>
            <person name="Culley D."/>
            <person name="Magnuson J.K."/>
            <person name="James T.Y."/>
            <person name="O'Malley M.A."/>
            <person name="Stajich J.E."/>
            <person name="Spatafora J.W."/>
            <person name="Visel A."/>
            <person name="Grigoriev I.V."/>
        </authorList>
    </citation>
    <scope>NUCLEOTIDE SEQUENCE [LARGE SCALE GENOMIC DNA]</scope>
    <source>
        <strain evidence="1 2">NRRL 2496</strain>
    </source>
</reference>
<evidence type="ECO:0000313" key="2">
    <source>
        <dbReference type="Proteomes" id="UP000242180"/>
    </source>
</evidence>
<gene>
    <name evidence="1" type="ORF">BCR43DRAFT_418488</name>
</gene>
<name>A0A1X2HJV0_SYNRA</name>
<keyword evidence="2" id="KW-1185">Reference proteome</keyword>
<dbReference type="CDD" id="cd22785">
    <property type="entry name" value="DPBB_MltA-like"/>
    <property type="match status" value="1"/>
</dbReference>
<protein>
    <submittedName>
        <fullName evidence="1">Uncharacterized protein</fullName>
    </submittedName>
</protein>
<dbReference type="EMBL" id="MCGN01000003">
    <property type="protein sequence ID" value="ORY99327.1"/>
    <property type="molecule type" value="Genomic_DNA"/>
</dbReference>
<dbReference type="InParanoid" id="A0A1X2HJV0"/>
<accession>A0A1X2HJV0</accession>
<dbReference type="AlphaFoldDB" id="A0A1X2HJV0"/>
<organism evidence="1 2">
    <name type="scientific">Syncephalastrum racemosum</name>
    <name type="common">Filamentous fungus</name>
    <dbReference type="NCBI Taxonomy" id="13706"/>
    <lineage>
        <taxon>Eukaryota</taxon>
        <taxon>Fungi</taxon>
        <taxon>Fungi incertae sedis</taxon>
        <taxon>Mucoromycota</taxon>
        <taxon>Mucoromycotina</taxon>
        <taxon>Mucoromycetes</taxon>
        <taxon>Mucorales</taxon>
        <taxon>Syncephalastraceae</taxon>
        <taxon>Syncephalastrum</taxon>
    </lineage>
</organism>
<proteinExistence type="predicted"/>
<dbReference type="Proteomes" id="UP000242180">
    <property type="component" value="Unassembled WGS sequence"/>
</dbReference>
<comment type="caution">
    <text evidence="1">The sequence shown here is derived from an EMBL/GenBank/DDBJ whole genome shotgun (WGS) entry which is preliminary data.</text>
</comment>
<evidence type="ECO:0000313" key="1">
    <source>
        <dbReference type="EMBL" id="ORY99327.1"/>
    </source>
</evidence>
<sequence length="208" mass="23606">HTRALPRCYQQRDVRFTQYWIPRENDWDESDEGGRRYLRAVTGRQKAKALRDTSGSVIANVTQTMWDKCQMEGTCLLKDGRLVNLVDDDRFQLVGAGGDRKMRMRENAFGYGSGDRGLSPFVSVAANDLPLGTTLYIPELDGRELPSGARHNGCVRVDDSGSFPECQLDFFVVSYVDFLWMRLDSHVSPTVKACQVQDYVTDDYLAYI</sequence>
<feature type="non-terminal residue" evidence="1">
    <location>
        <position position="208"/>
    </location>
</feature>